<dbReference type="SUPFAM" id="SSF53613">
    <property type="entry name" value="Ribokinase-like"/>
    <property type="match status" value="1"/>
</dbReference>
<proteinExistence type="predicted"/>
<dbReference type="Gene3D" id="3.40.1190.20">
    <property type="match status" value="1"/>
</dbReference>
<keyword evidence="3" id="KW-1185">Reference proteome</keyword>
<dbReference type="InterPro" id="IPR029056">
    <property type="entry name" value="Ribokinase-like"/>
</dbReference>
<dbReference type="EMBL" id="JYIT01000035">
    <property type="protein sequence ID" value="KJL33385.1"/>
    <property type="molecule type" value="Genomic_DNA"/>
</dbReference>
<reference evidence="2 3" key="1">
    <citation type="submission" date="2015-02" db="EMBL/GenBank/DDBJ databases">
        <title>Draft genome sequences of ten Microbacterium spp. with emphasis on heavy metal contaminated environments.</title>
        <authorList>
            <person name="Corretto E."/>
        </authorList>
    </citation>
    <scope>NUCLEOTIDE SEQUENCE [LARGE SCALE GENOMIC DNA]</scope>
    <source>
        <strain evidence="2 3">DSM 23848</strain>
    </source>
</reference>
<feature type="compositionally biased region" description="Low complexity" evidence="1">
    <location>
        <begin position="167"/>
        <end position="187"/>
    </location>
</feature>
<dbReference type="RefSeq" id="WP_045248875.1">
    <property type="nucleotide sequence ID" value="NZ_JYIT01000035.1"/>
</dbReference>
<name>A0A0F0LM88_9MICO</name>
<gene>
    <name evidence="2" type="ORF">RL72_00119</name>
</gene>
<evidence type="ECO:0000313" key="2">
    <source>
        <dbReference type="EMBL" id="KJL33385.1"/>
    </source>
</evidence>
<protein>
    <submittedName>
        <fullName evidence="2">Uncharacterized protein</fullName>
    </submittedName>
</protein>
<feature type="region of interest" description="Disordered" evidence="1">
    <location>
        <begin position="148"/>
        <end position="187"/>
    </location>
</feature>
<dbReference type="PATRIC" id="fig|582680.7.peg.133"/>
<comment type="caution">
    <text evidence="2">The sequence shown here is derived from an EMBL/GenBank/DDBJ whole genome shotgun (WGS) entry which is preliminary data.</text>
</comment>
<evidence type="ECO:0000256" key="1">
    <source>
        <dbReference type="SAM" id="MobiDB-lite"/>
    </source>
</evidence>
<evidence type="ECO:0000313" key="3">
    <source>
        <dbReference type="Proteomes" id="UP000033448"/>
    </source>
</evidence>
<dbReference type="AlphaFoldDB" id="A0A0F0LM88"/>
<sequence>MAEQRVVILGDTRIDEIRDPGGMRESVGGDAVELADALRGHGLALTIVAPVGEDSDGERIRTVLQDRGIRLVVVPAPEGTPRRSLVRDRSGAEVELRRGGGAFSDTRRSLAAQAEADVIVDLRQGIESTVAEERDAVLRALGLADAPEEPVREGGASAAPGTSRPLDVSTDATTPAPDAATAATRSDDASVAGAAVSAAPSAGAVAAAPPAVLLPAPIVAGTVRHAPVRLLPEPLVAHAPAQDWHGLEARLARIAT</sequence>
<organism evidence="2 3">
    <name type="scientific">Microbacterium azadirachtae</name>
    <dbReference type="NCBI Taxonomy" id="582680"/>
    <lineage>
        <taxon>Bacteria</taxon>
        <taxon>Bacillati</taxon>
        <taxon>Actinomycetota</taxon>
        <taxon>Actinomycetes</taxon>
        <taxon>Micrococcales</taxon>
        <taxon>Microbacteriaceae</taxon>
        <taxon>Microbacterium</taxon>
    </lineage>
</organism>
<accession>A0A0F0LM88</accession>
<dbReference type="Proteomes" id="UP000033448">
    <property type="component" value="Unassembled WGS sequence"/>
</dbReference>
<dbReference type="OrthoDB" id="9795789at2"/>